<comment type="caution">
    <text evidence="1">The sequence shown here is derived from an EMBL/GenBank/DDBJ whole genome shotgun (WGS) entry which is preliminary data.</text>
</comment>
<name>A0A0A1ZRT0_PROMR</name>
<sequence length="38" mass="4692">MCNYQCKYRYYCKAIDSIKDKSFPDMKNKDFLKLFDNN</sequence>
<organism evidence="1 2">
    <name type="scientific">Prochlorococcus marinus str. MIT 9116</name>
    <dbReference type="NCBI Taxonomy" id="167544"/>
    <lineage>
        <taxon>Bacteria</taxon>
        <taxon>Bacillati</taxon>
        <taxon>Cyanobacteriota</taxon>
        <taxon>Cyanophyceae</taxon>
        <taxon>Synechococcales</taxon>
        <taxon>Prochlorococcaceae</taxon>
        <taxon>Prochlorococcus</taxon>
    </lineage>
</organism>
<dbReference type="EMBL" id="JNAJ01000014">
    <property type="protein sequence ID" value="KGF91241.1"/>
    <property type="molecule type" value="Genomic_DNA"/>
</dbReference>
<dbReference type="AlphaFoldDB" id="A0A0A1ZRT0"/>
<reference evidence="2" key="1">
    <citation type="journal article" date="2014" name="Sci. Data">
        <title>Genomes of diverse isolates of the marine cyanobacterium Prochlorococcus.</title>
        <authorList>
            <person name="Biller S."/>
            <person name="Berube P."/>
            <person name="Thompson J."/>
            <person name="Kelly L."/>
            <person name="Roggensack S."/>
            <person name="Awad L."/>
            <person name="Roache-Johnson K."/>
            <person name="Ding H."/>
            <person name="Giovannoni S.J."/>
            <person name="Moore L.R."/>
            <person name="Chisholm S.W."/>
        </authorList>
    </citation>
    <scope>NUCLEOTIDE SEQUENCE [LARGE SCALE GENOMIC DNA]</scope>
</reference>
<protein>
    <submittedName>
        <fullName evidence="1">Uncharacterized protein</fullName>
    </submittedName>
</protein>
<accession>A0A0A1ZRT0</accession>
<proteinExistence type="predicted"/>
<evidence type="ECO:0000313" key="1">
    <source>
        <dbReference type="EMBL" id="KGF91241.1"/>
    </source>
</evidence>
<evidence type="ECO:0000313" key="2">
    <source>
        <dbReference type="Proteomes" id="UP000030491"/>
    </source>
</evidence>
<dbReference type="Proteomes" id="UP000030491">
    <property type="component" value="Unassembled WGS sequence"/>
</dbReference>
<gene>
    <name evidence="1" type="ORF">EU93_1181</name>
</gene>